<evidence type="ECO:0000313" key="2">
    <source>
        <dbReference type="EMBL" id="KAG2601048.1"/>
    </source>
</evidence>
<keyword evidence="3" id="KW-1185">Reference proteome</keyword>
<dbReference type="AlphaFoldDB" id="A0A8T0SUY8"/>
<dbReference type="EMBL" id="CM029045">
    <property type="protein sequence ID" value="KAG2601048.1"/>
    <property type="molecule type" value="Genomic_DNA"/>
</dbReference>
<keyword evidence="1" id="KW-1133">Transmembrane helix</keyword>
<gene>
    <name evidence="2" type="ORF">PVAP13_5KG565600</name>
</gene>
<dbReference type="PANTHER" id="PTHR33994:SF11">
    <property type="entry name" value="OS01G0771600 PROTEIN"/>
    <property type="match status" value="1"/>
</dbReference>
<feature type="transmembrane region" description="Helical" evidence="1">
    <location>
        <begin position="95"/>
        <end position="117"/>
    </location>
</feature>
<name>A0A8T0SUY8_PANVG</name>
<organism evidence="2 3">
    <name type="scientific">Panicum virgatum</name>
    <name type="common">Blackwell switchgrass</name>
    <dbReference type="NCBI Taxonomy" id="38727"/>
    <lineage>
        <taxon>Eukaryota</taxon>
        <taxon>Viridiplantae</taxon>
        <taxon>Streptophyta</taxon>
        <taxon>Embryophyta</taxon>
        <taxon>Tracheophyta</taxon>
        <taxon>Spermatophyta</taxon>
        <taxon>Magnoliopsida</taxon>
        <taxon>Liliopsida</taxon>
        <taxon>Poales</taxon>
        <taxon>Poaceae</taxon>
        <taxon>PACMAD clade</taxon>
        <taxon>Panicoideae</taxon>
        <taxon>Panicodae</taxon>
        <taxon>Paniceae</taxon>
        <taxon>Panicinae</taxon>
        <taxon>Panicum</taxon>
        <taxon>Panicum sect. Hiantes</taxon>
    </lineage>
</organism>
<dbReference type="PANTHER" id="PTHR33994">
    <property type="entry name" value="OS04G0515000 PROTEIN"/>
    <property type="match status" value="1"/>
</dbReference>
<accession>A0A8T0SUY8</accession>
<dbReference type="Proteomes" id="UP000823388">
    <property type="component" value="Chromosome 5K"/>
</dbReference>
<comment type="caution">
    <text evidence="2">The sequence shown here is derived from an EMBL/GenBank/DDBJ whole genome shotgun (WGS) entry which is preliminary data.</text>
</comment>
<proteinExistence type="predicted"/>
<evidence type="ECO:0000313" key="3">
    <source>
        <dbReference type="Proteomes" id="UP000823388"/>
    </source>
</evidence>
<evidence type="ECO:0000256" key="1">
    <source>
        <dbReference type="SAM" id="Phobius"/>
    </source>
</evidence>
<reference evidence="2" key="1">
    <citation type="submission" date="2020-05" db="EMBL/GenBank/DDBJ databases">
        <title>WGS assembly of Panicum virgatum.</title>
        <authorList>
            <person name="Lovell J.T."/>
            <person name="Jenkins J."/>
            <person name="Shu S."/>
            <person name="Juenger T.E."/>
            <person name="Schmutz J."/>
        </authorList>
    </citation>
    <scope>NUCLEOTIDE SEQUENCE</scope>
    <source>
        <strain evidence="2">AP13</strain>
    </source>
</reference>
<sequence>MTRSTGKTRKKRWIPTPFGLRRDTEGEGRGTKRCWRRETPAAALGLRAKLGVENFCTEESVATWFLDPRIILPISMGAGLLDDDRGSVARRNGSINVAAFALFLIVLCSPLLLPMVYDFSPLEFWVKLPAAEGLDRSADAVTAPTFHITLRVMYDLGSNHGFWPLCGKGGRVDVAYAGVPIAHGDLPEFCVTAGTVGSVPVVATSQGLGLPDELYERMEGQRRRRERVKLEVRVRIGGLTGSISGSPLVLWCTAILHGQPKWPFICPMVK</sequence>
<protein>
    <submittedName>
        <fullName evidence="2">Uncharacterized protein</fullName>
    </submittedName>
</protein>
<keyword evidence="1" id="KW-0812">Transmembrane</keyword>
<keyword evidence="1" id="KW-0472">Membrane</keyword>